<reference evidence="15" key="2">
    <citation type="submission" date="2023-05" db="EMBL/GenBank/DDBJ databases">
        <authorList>
            <person name="Fouks B."/>
        </authorList>
    </citation>
    <scope>NUCLEOTIDE SEQUENCE</scope>
    <source>
        <strain evidence="15">Stay&amp;Tobe</strain>
        <tissue evidence="15">Testes</tissue>
    </source>
</reference>
<keyword evidence="10 14" id="KW-1133">Transmembrane helix</keyword>
<keyword evidence="16" id="KW-1185">Reference proteome</keyword>
<organism evidence="15 16">
    <name type="scientific">Diploptera punctata</name>
    <name type="common">Pacific beetle cockroach</name>
    <dbReference type="NCBI Taxonomy" id="6984"/>
    <lineage>
        <taxon>Eukaryota</taxon>
        <taxon>Metazoa</taxon>
        <taxon>Ecdysozoa</taxon>
        <taxon>Arthropoda</taxon>
        <taxon>Hexapoda</taxon>
        <taxon>Insecta</taxon>
        <taxon>Pterygota</taxon>
        <taxon>Neoptera</taxon>
        <taxon>Polyneoptera</taxon>
        <taxon>Dictyoptera</taxon>
        <taxon>Blattodea</taxon>
        <taxon>Blaberoidea</taxon>
        <taxon>Blaberidae</taxon>
        <taxon>Diplopterinae</taxon>
        <taxon>Diploptera</taxon>
    </lineage>
</organism>
<accession>A0AAD8E7X5</accession>
<comment type="caution">
    <text evidence="15">The sequence shown here is derived from an EMBL/GenBank/DDBJ whole genome shotgun (WGS) entry which is preliminary data.</text>
</comment>
<evidence type="ECO:0000256" key="1">
    <source>
        <dbReference type="ARBA" id="ARBA00004477"/>
    </source>
</evidence>
<evidence type="ECO:0000256" key="6">
    <source>
        <dbReference type="ARBA" id="ARBA00022676"/>
    </source>
</evidence>
<keyword evidence="6" id="KW-0328">Glycosyltransferase</keyword>
<evidence type="ECO:0000313" key="16">
    <source>
        <dbReference type="Proteomes" id="UP001233999"/>
    </source>
</evidence>
<keyword evidence="9" id="KW-0256">Endoplasmic reticulum</keyword>
<dbReference type="Pfam" id="PF04922">
    <property type="entry name" value="DIE2_ALG10"/>
    <property type="match status" value="1"/>
</dbReference>
<comment type="function">
    <text evidence="12">Dol-P-Glc:Glc(2)Man(9)GlcNAc(2)-PP-Dol alpha-1,2-glucosyltransferase that operates in the biosynthetic pathway of dolichol-linked oligosaccharides, the glycan precursors employed in protein asparagine (N)-glycosylation. The assembly of dolichol-linked oligosaccharides begins on the cytosolic side of the endoplasmic reticulum membrane and finishes in its lumen. The sequential addition of sugars to dolichol pyrophosphate produces dolichol-linked oligosaccharides containing fourteen sugars, including two GlcNAcs, nine mannoses and three glucoses. Once assembled, the oligosaccharide is transferred from the lipid to nascent proteins by oligosaccharyltransferases. In the lumen of the endoplasmic reticulum, adds the third and last glucose residue from dolichyl phosphate glucose (Dol-P-Glc) onto the lipid-linked oligosaccharide intermediate Glc(2)Man(9)GlcNAc(2)-PP-Dol to produce Glc(3)Man(9)GlcNAc(2)-PP-Dol.</text>
</comment>
<dbReference type="InterPro" id="IPR016900">
    <property type="entry name" value="Alg10"/>
</dbReference>
<feature type="non-terminal residue" evidence="15">
    <location>
        <position position="1"/>
    </location>
</feature>
<feature type="transmembrane region" description="Helical" evidence="14">
    <location>
        <begin position="32"/>
        <end position="52"/>
    </location>
</feature>
<sequence length="271" mass="31205">WDDKITTLPGLYMLSVGVIVPLSSWLKTNLCTIYWLRFLNVAAACLNFYLLYKIQSKLHFCGKSFNIMLRQLLSALNMAIFPVMYFYTFFYYTDTLALNLVLMMYLLELHGLSTIASLFGLLAVVVRQTNIVWRVCMKQLSSQVLAMPYSLLSVISKNGGIPKCCLLQTYPDSKLGKNWIHRWHAYKIRNPEIFRNSLGVFSFNCQADLDLHTTKDLIELLTSHYHYVLKMQNFLGPIPFDISAMNFGLVSEAIACNRVPVRITQFYEGRC</sequence>
<dbReference type="GO" id="GO:0005789">
    <property type="term" value="C:endoplasmic reticulum membrane"/>
    <property type="evidence" value="ECO:0007669"/>
    <property type="project" value="UniProtKB-SubCell"/>
</dbReference>
<evidence type="ECO:0000256" key="11">
    <source>
        <dbReference type="ARBA" id="ARBA00023136"/>
    </source>
</evidence>
<evidence type="ECO:0000256" key="13">
    <source>
        <dbReference type="ARBA" id="ARBA00048064"/>
    </source>
</evidence>
<dbReference type="EMBL" id="JASPKZ010008317">
    <property type="protein sequence ID" value="KAJ9580483.1"/>
    <property type="molecule type" value="Genomic_DNA"/>
</dbReference>
<evidence type="ECO:0000256" key="5">
    <source>
        <dbReference type="ARBA" id="ARBA00018512"/>
    </source>
</evidence>
<proteinExistence type="inferred from homology"/>
<evidence type="ECO:0000256" key="2">
    <source>
        <dbReference type="ARBA" id="ARBA00004922"/>
    </source>
</evidence>
<name>A0AAD8E7X5_DIPPU</name>
<dbReference type="AlphaFoldDB" id="A0AAD8E7X5"/>
<dbReference type="GO" id="GO:0106073">
    <property type="term" value="F:dolichyl pyrophosphate Glc2Man9GlcNAc2 alpha-1,2-glucosyltransferase activity"/>
    <property type="evidence" value="ECO:0007669"/>
    <property type="project" value="UniProtKB-EC"/>
</dbReference>
<dbReference type="PANTHER" id="PTHR12989:SF10">
    <property type="entry name" value="DOL-P-GLC:GLC(2)MAN(9)GLCNAC(2)-PP-DOL ALPHA-1,2-GLUCOSYLTRANSFERASE-RELATED"/>
    <property type="match status" value="1"/>
</dbReference>
<feature type="transmembrane region" description="Helical" evidence="14">
    <location>
        <begin position="72"/>
        <end position="92"/>
    </location>
</feature>
<evidence type="ECO:0000256" key="8">
    <source>
        <dbReference type="ARBA" id="ARBA00022692"/>
    </source>
</evidence>
<evidence type="ECO:0000313" key="15">
    <source>
        <dbReference type="EMBL" id="KAJ9580483.1"/>
    </source>
</evidence>
<comment type="subcellular location">
    <subcellularLocation>
        <location evidence="1">Endoplasmic reticulum membrane</location>
        <topology evidence="1">Multi-pass membrane protein</topology>
    </subcellularLocation>
</comment>
<dbReference type="EC" id="2.4.1.256" evidence="4"/>
<evidence type="ECO:0000256" key="4">
    <source>
        <dbReference type="ARBA" id="ARBA00011967"/>
    </source>
</evidence>
<gene>
    <name evidence="15" type="ORF">L9F63_024340</name>
</gene>
<evidence type="ECO:0000256" key="3">
    <source>
        <dbReference type="ARBA" id="ARBA00010600"/>
    </source>
</evidence>
<dbReference type="GO" id="GO:0006488">
    <property type="term" value="P:dolichol-linked oligosaccharide biosynthetic process"/>
    <property type="evidence" value="ECO:0007669"/>
    <property type="project" value="InterPro"/>
</dbReference>
<dbReference type="Proteomes" id="UP001233999">
    <property type="component" value="Unassembled WGS sequence"/>
</dbReference>
<feature type="transmembrane region" description="Helical" evidence="14">
    <location>
        <begin position="7"/>
        <end position="26"/>
    </location>
</feature>
<keyword evidence="11 14" id="KW-0472">Membrane</keyword>
<feature type="non-terminal residue" evidence="15">
    <location>
        <position position="271"/>
    </location>
</feature>
<feature type="transmembrane region" description="Helical" evidence="14">
    <location>
        <begin position="104"/>
        <end position="126"/>
    </location>
</feature>
<dbReference type="PANTHER" id="PTHR12989">
    <property type="entry name" value="ALPHA-1,2-GLUCOSYLTRANSFERASE ALG10"/>
    <property type="match status" value="1"/>
</dbReference>
<evidence type="ECO:0000256" key="12">
    <source>
        <dbReference type="ARBA" id="ARBA00044727"/>
    </source>
</evidence>
<keyword evidence="7" id="KW-0808">Transferase</keyword>
<comment type="catalytic activity">
    <reaction evidence="13">
        <text>an alpha-D-Glc-(1-&gt;3)-alpha-D-Glc-(1-&gt;3)-alpha-D-Man-(1-&gt;2)-alpha-D-Man-(1-&gt;2)-alpha-D-Man-(1-&gt;3)-[alpha-D-Man-(1-&gt;2)-alpha-D-Man-(1-&gt;3)-[alpha-D-Man-(1-&gt;2)-alpha-D-Man-(1-&gt;6)]-alpha-D-Man-(1-&gt;6)]-beta-D-Man-(1-&gt;4)-beta-D-GlcNAc-(1-&gt;4)-alpha-D-GlcNAc-diphospho-di-trans,poly-cis-dolichol + a di-trans,poly-cis-dolichyl beta-D-glucosyl phosphate = a alpha-D-Glc-(1-&gt;2)-alpha-D-Glc-(1-&gt;3)-alpha-D-Glc-(1-&gt;3)-alpha-D-Man-(1-&gt;2)-alpha-D-Man-(1-&gt;2)-alpha-D-Man-(1-&gt;3)-[alpha-D-Man-(1-&gt;2)-alpha-D-Man-(1-&gt;3)-[alpha-D-Man-(1-&gt;2)-alpha-D-Man-(1-&gt;6)]-alpha-D-Man-(1-&gt;6)]-beta-D-Man-(1-&gt;4)-beta-D-GlcNAc-(1-&gt;4)-alpha-D-GlcNAc-diphospho-di-trans,poly-cis-dolichol + a di-trans,poly-cis-dolichyl phosphate + H(+)</text>
        <dbReference type="Rhea" id="RHEA:29543"/>
        <dbReference type="Rhea" id="RHEA-COMP:19498"/>
        <dbReference type="Rhea" id="RHEA-COMP:19502"/>
        <dbReference type="Rhea" id="RHEA-COMP:19512"/>
        <dbReference type="Rhea" id="RHEA-COMP:19522"/>
        <dbReference type="ChEBI" id="CHEBI:15378"/>
        <dbReference type="ChEBI" id="CHEBI:57525"/>
        <dbReference type="ChEBI" id="CHEBI:57683"/>
        <dbReference type="ChEBI" id="CHEBI:132522"/>
        <dbReference type="ChEBI" id="CHEBI:132523"/>
        <dbReference type="EC" id="2.4.1.256"/>
    </reaction>
    <physiologicalReaction direction="left-to-right" evidence="13">
        <dbReference type="Rhea" id="RHEA:29544"/>
    </physiologicalReaction>
</comment>
<evidence type="ECO:0000256" key="14">
    <source>
        <dbReference type="SAM" id="Phobius"/>
    </source>
</evidence>
<keyword evidence="8 14" id="KW-0812">Transmembrane</keyword>
<reference evidence="15" key="1">
    <citation type="journal article" date="2023" name="IScience">
        <title>Live-bearing cockroach genome reveals convergent evolutionary mechanisms linked to viviparity in insects and beyond.</title>
        <authorList>
            <person name="Fouks B."/>
            <person name="Harrison M.C."/>
            <person name="Mikhailova A.A."/>
            <person name="Marchal E."/>
            <person name="English S."/>
            <person name="Carruthers M."/>
            <person name="Jennings E.C."/>
            <person name="Chiamaka E.L."/>
            <person name="Frigard R.A."/>
            <person name="Pippel M."/>
            <person name="Attardo G.M."/>
            <person name="Benoit J.B."/>
            <person name="Bornberg-Bauer E."/>
            <person name="Tobe S.S."/>
        </authorList>
    </citation>
    <scope>NUCLEOTIDE SEQUENCE</scope>
    <source>
        <strain evidence="15">Stay&amp;Tobe</strain>
    </source>
</reference>
<evidence type="ECO:0000256" key="7">
    <source>
        <dbReference type="ARBA" id="ARBA00022679"/>
    </source>
</evidence>
<evidence type="ECO:0000256" key="10">
    <source>
        <dbReference type="ARBA" id="ARBA00022989"/>
    </source>
</evidence>
<evidence type="ECO:0000256" key="9">
    <source>
        <dbReference type="ARBA" id="ARBA00022824"/>
    </source>
</evidence>
<protein>
    <recommendedName>
        <fullName evidence="5">Dol-P-Glc:Glc(2)Man(9)GlcNAc(2)-PP-Dol alpha-1,2-glucosyltransferase</fullName>
        <ecNumber evidence="4">2.4.1.256</ecNumber>
    </recommendedName>
</protein>
<comment type="pathway">
    <text evidence="2">Protein modification; protein glycosylation.</text>
</comment>
<comment type="similarity">
    <text evidence="3">Belongs to the ALG10 glucosyltransferase family.</text>
</comment>